<comment type="subcellular location">
    <subcellularLocation>
        <location evidence="1">Cell membrane</location>
        <topology evidence="1">Single-pass membrane protein</topology>
    </subcellularLocation>
</comment>
<feature type="region of interest" description="Disordered" evidence="8">
    <location>
        <begin position="72"/>
        <end position="138"/>
    </location>
</feature>
<dbReference type="PANTHER" id="PTHR30329">
    <property type="entry name" value="STATOR ELEMENT OF FLAGELLAR MOTOR COMPLEX"/>
    <property type="match status" value="1"/>
</dbReference>
<evidence type="ECO:0000259" key="9">
    <source>
        <dbReference type="PROSITE" id="PS51123"/>
    </source>
</evidence>
<evidence type="ECO:0000256" key="1">
    <source>
        <dbReference type="ARBA" id="ARBA00004162"/>
    </source>
</evidence>
<comment type="caution">
    <text evidence="10">The sequence shown here is derived from an EMBL/GenBank/DDBJ whole genome shotgun (WGS) entry which is preliminary data.</text>
</comment>
<evidence type="ECO:0000256" key="8">
    <source>
        <dbReference type="SAM" id="MobiDB-lite"/>
    </source>
</evidence>
<dbReference type="CDD" id="cd07185">
    <property type="entry name" value="OmpA_C-like"/>
    <property type="match status" value="1"/>
</dbReference>
<keyword evidence="10" id="KW-0282">Flagellum</keyword>
<keyword evidence="4" id="KW-0812">Transmembrane</keyword>
<dbReference type="InterPro" id="IPR006665">
    <property type="entry name" value="OmpA-like"/>
</dbReference>
<reference evidence="11" key="1">
    <citation type="journal article" date="2019" name="Int. J. Syst. Evol. Microbiol.">
        <title>The Global Catalogue of Microorganisms (GCM) 10K type strain sequencing project: providing services to taxonomists for standard genome sequencing and annotation.</title>
        <authorList>
            <consortium name="The Broad Institute Genomics Platform"/>
            <consortium name="The Broad Institute Genome Sequencing Center for Infectious Disease"/>
            <person name="Wu L."/>
            <person name="Ma J."/>
        </authorList>
    </citation>
    <scope>NUCLEOTIDE SEQUENCE [LARGE SCALE GENOMIC DNA]</scope>
    <source>
        <strain evidence="11">CECT 8472</strain>
    </source>
</reference>
<dbReference type="RefSeq" id="WP_382421701.1">
    <property type="nucleotide sequence ID" value="NZ_JBHSCW010000003.1"/>
</dbReference>
<organism evidence="10 11">
    <name type="scientific">Fodinicurvata halophila</name>
    <dbReference type="NCBI Taxonomy" id="1419723"/>
    <lineage>
        <taxon>Bacteria</taxon>
        <taxon>Pseudomonadati</taxon>
        <taxon>Pseudomonadota</taxon>
        <taxon>Alphaproteobacteria</taxon>
        <taxon>Rhodospirillales</taxon>
        <taxon>Rhodovibrionaceae</taxon>
        <taxon>Fodinicurvata</taxon>
    </lineage>
</organism>
<dbReference type="EMBL" id="JBHSCW010000003">
    <property type="protein sequence ID" value="MFC4351366.1"/>
    <property type="molecule type" value="Genomic_DNA"/>
</dbReference>
<keyword evidence="6 7" id="KW-0472">Membrane</keyword>
<accession>A0ABV8UJB3</accession>
<keyword evidence="10" id="KW-0966">Cell projection</keyword>
<dbReference type="InterPro" id="IPR036737">
    <property type="entry name" value="OmpA-like_sf"/>
</dbReference>
<dbReference type="Gene3D" id="3.30.1330.60">
    <property type="entry name" value="OmpA-like domain"/>
    <property type="match status" value="1"/>
</dbReference>
<gene>
    <name evidence="10" type="ORF">ACFOW6_07410</name>
</gene>
<dbReference type="SUPFAM" id="SSF103088">
    <property type="entry name" value="OmpA-like"/>
    <property type="match status" value="1"/>
</dbReference>
<evidence type="ECO:0000313" key="11">
    <source>
        <dbReference type="Proteomes" id="UP001595799"/>
    </source>
</evidence>
<dbReference type="PANTHER" id="PTHR30329:SF21">
    <property type="entry name" value="LIPOPROTEIN YIAD-RELATED"/>
    <property type="match status" value="1"/>
</dbReference>
<feature type="region of interest" description="Disordered" evidence="8">
    <location>
        <begin position="321"/>
        <end position="372"/>
    </location>
</feature>
<keyword evidence="10" id="KW-0969">Cilium</keyword>
<comment type="similarity">
    <text evidence="2">Belongs to the MotB family.</text>
</comment>
<dbReference type="Pfam" id="PF00691">
    <property type="entry name" value="OmpA"/>
    <property type="match status" value="1"/>
</dbReference>
<dbReference type="InterPro" id="IPR025713">
    <property type="entry name" value="MotB-like_N_dom"/>
</dbReference>
<keyword evidence="11" id="KW-1185">Reference proteome</keyword>
<dbReference type="InterPro" id="IPR050330">
    <property type="entry name" value="Bact_OuterMem_StrucFunc"/>
</dbReference>
<proteinExistence type="inferred from homology"/>
<evidence type="ECO:0000256" key="4">
    <source>
        <dbReference type="ARBA" id="ARBA00022692"/>
    </source>
</evidence>
<sequence>MADSDTQRPILIKKKKNGHGHGHHGGAWKVAYADFVTAMMAFFLLLWLISSTSEEQKEGIADYFSPSMISTDSSSGSDGVLGGETITADGAATDTRSPIGFGMGLPSRETEIVDGAASDQDRPQETQSTSDVSQQAALNESSLEKAKEELRRRQAQQDAAAFRDAEDRLEQAIEGNAELAALKENLLVEQTEEGLRIQLIDQQGTDMFPSGSASPHDHTRRLLAMVSQAIQDMPNNISISGHTDSTPYRNGSGYTNWELSSDRANASRRAMIDSGLDRSRIETVVGKADREPLDREDTTAPRNRRISIVLLRQDNEALETLPAGAGTAQSDMEEASGQAESTPPEPTPPETESEAPADQWREPLPAPSLLAN</sequence>
<protein>
    <submittedName>
        <fullName evidence="10">Flagellar motor protein MotB</fullName>
    </submittedName>
</protein>
<dbReference type="Proteomes" id="UP001595799">
    <property type="component" value="Unassembled WGS sequence"/>
</dbReference>
<dbReference type="PROSITE" id="PS51123">
    <property type="entry name" value="OMPA_2"/>
    <property type="match status" value="1"/>
</dbReference>
<evidence type="ECO:0000313" key="10">
    <source>
        <dbReference type="EMBL" id="MFC4351366.1"/>
    </source>
</evidence>
<evidence type="ECO:0000256" key="3">
    <source>
        <dbReference type="ARBA" id="ARBA00022475"/>
    </source>
</evidence>
<evidence type="ECO:0000256" key="5">
    <source>
        <dbReference type="ARBA" id="ARBA00022989"/>
    </source>
</evidence>
<name>A0ABV8UJB3_9PROT</name>
<keyword evidence="3" id="KW-1003">Cell membrane</keyword>
<feature type="compositionally biased region" description="Polar residues" evidence="8">
    <location>
        <begin position="125"/>
        <end position="138"/>
    </location>
</feature>
<dbReference type="Pfam" id="PF13677">
    <property type="entry name" value="MotB_plug"/>
    <property type="match status" value="1"/>
</dbReference>
<feature type="domain" description="OmpA-like" evidence="9">
    <location>
        <begin position="195"/>
        <end position="314"/>
    </location>
</feature>
<evidence type="ECO:0000256" key="2">
    <source>
        <dbReference type="ARBA" id="ARBA00008914"/>
    </source>
</evidence>
<evidence type="ECO:0000256" key="6">
    <source>
        <dbReference type="ARBA" id="ARBA00023136"/>
    </source>
</evidence>
<evidence type="ECO:0000256" key="7">
    <source>
        <dbReference type="PROSITE-ProRule" id="PRU00473"/>
    </source>
</evidence>
<keyword evidence="5" id="KW-1133">Transmembrane helix</keyword>